<keyword evidence="1 8" id="KW-0479">Metal-binding</keyword>
<dbReference type="SUPFAM" id="SSF54928">
    <property type="entry name" value="RNA-binding domain, RBD"/>
    <property type="match status" value="1"/>
</dbReference>
<evidence type="ECO:0000313" key="14">
    <source>
        <dbReference type="Proteomes" id="UP000265515"/>
    </source>
</evidence>
<comment type="caution">
    <text evidence="13">The sequence shown here is derived from an EMBL/GenBank/DDBJ whole genome shotgun (WGS) entry which is preliminary data.</text>
</comment>
<feature type="compositionally biased region" description="Low complexity" evidence="9">
    <location>
        <begin position="952"/>
        <end position="969"/>
    </location>
</feature>
<dbReference type="InterPro" id="IPR036770">
    <property type="entry name" value="Ankyrin_rpt-contain_sf"/>
</dbReference>
<dbReference type="InterPro" id="IPR025605">
    <property type="entry name" value="OST-HTH/LOTUS_dom"/>
</dbReference>
<dbReference type="InterPro" id="IPR035979">
    <property type="entry name" value="RBD_domain_sf"/>
</dbReference>
<dbReference type="PROSITE" id="PS50103">
    <property type="entry name" value="ZF_C3H1"/>
    <property type="match status" value="1"/>
</dbReference>
<feature type="compositionally biased region" description="Polar residues" evidence="9">
    <location>
        <begin position="1486"/>
        <end position="1510"/>
    </location>
</feature>
<dbReference type="Gene3D" id="4.10.1000.10">
    <property type="entry name" value="Zinc finger, CCCH-type"/>
    <property type="match status" value="1"/>
</dbReference>
<feature type="region of interest" description="Disordered" evidence="9">
    <location>
        <begin position="423"/>
        <end position="451"/>
    </location>
</feature>
<keyword evidence="14" id="KW-1185">Reference proteome</keyword>
<feature type="domain" description="C3H1-type" evidence="11">
    <location>
        <begin position="733"/>
        <end position="761"/>
    </location>
</feature>
<dbReference type="PROSITE" id="PS51644">
    <property type="entry name" value="HTH_OST"/>
    <property type="match status" value="1"/>
</dbReference>
<dbReference type="SUPFAM" id="SSF48403">
    <property type="entry name" value="Ankyrin repeat"/>
    <property type="match status" value="1"/>
</dbReference>
<evidence type="ECO:0000259" key="10">
    <source>
        <dbReference type="PROSITE" id="PS50102"/>
    </source>
</evidence>
<dbReference type="SMART" id="SM00356">
    <property type="entry name" value="ZnF_C3H1"/>
    <property type="match status" value="1"/>
</dbReference>
<dbReference type="Gene3D" id="3.30.70.330">
    <property type="match status" value="1"/>
</dbReference>
<feature type="compositionally biased region" description="Low complexity" evidence="9">
    <location>
        <begin position="93"/>
        <end position="110"/>
    </location>
</feature>
<feature type="domain" description="HTH OST-type" evidence="12">
    <location>
        <begin position="1059"/>
        <end position="1139"/>
    </location>
</feature>
<dbReference type="Gene3D" id="3.30.420.610">
    <property type="entry name" value="LOTUS domain-like"/>
    <property type="match status" value="1"/>
</dbReference>
<feature type="compositionally biased region" description="Low complexity" evidence="9">
    <location>
        <begin position="1347"/>
        <end position="1364"/>
    </location>
</feature>
<dbReference type="EMBL" id="BFEA01000380">
    <property type="protein sequence ID" value="GBG81597.1"/>
    <property type="molecule type" value="Genomic_DNA"/>
</dbReference>
<dbReference type="GO" id="GO:0008270">
    <property type="term" value="F:zinc ion binding"/>
    <property type="evidence" value="ECO:0007669"/>
    <property type="project" value="UniProtKB-KW"/>
</dbReference>
<dbReference type="Pfam" id="PF12796">
    <property type="entry name" value="Ank_2"/>
    <property type="match status" value="2"/>
</dbReference>
<evidence type="ECO:0000256" key="3">
    <source>
        <dbReference type="ARBA" id="ARBA00022771"/>
    </source>
</evidence>
<feature type="repeat" description="ANK" evidence="6">
    <location>
        <begin position="523"/>
        <end position="559"/>
    </location>
</feature>
<dbReference type="InterPro" id="IPR041966">
    <property type="entry name" value="LOTUS-like"/>
</dbReference>
<dbReference type="InterPro" id="IPR002110">
    <property type="entry name" value="Ankyrin_rpt"/>
</dbReference>
<feature type="region of interest" description="Disordered" evidence="9">
    <location>
        <begin position="1154"/>
        <end position="1176"/>
    </location>
</feature>
<dbReference type="PROSITE" id="PS50088">
    <property type="entry name" value="ANK_REPEAT"/>
    <property type="match status" value="5"/>
</dbReference>
<keyword evidence="2" id="KW-0677">Repeat</keyword>
<feature type="region of interest" description="Disordered" evidence="9">
    <location>
        <begin position="1339"/>
        <end position="1371"/>
    </location>
</feature>
<keyword evidence="3 8" id="KW-0863">Zinc-finger</keyword>
<keyword evidence="7" id="KW-0694">RNA-binding</keyword>
<dbReference type="STRING" id="69332.A0A388LH48"/>
<keyword evidence="4 8" id="KW-0862">Zinc</keyword>
<feature type="zinc finger region" description="C3H1-type" evidence="8">
    <location>
        <begin position="733"/>
        <end position="761"/>
    </location>
</feature>
<protein>
    <submittedName>
        <fullName evidence="13">Uncharacterized protein</fullName>
    </submittedName>
</protein>
<evidence type="ECO:0000256" key="2">
    <source>
        <dbReference type="ARBA" id="ARBA00022737"/>
    </source>
</evidence>
<feature type="repeat" description="ANK" evidence="6">
    <location>
        <begin position="190"/>
        <end position="222"/>
    </location>
</feature>
<dbReference type="OrthoDB" id="673776at2759"/>
<dbReference type="Pfam" id="PF00076">
    <property type="entry name" value="RRM_1"/>
    <property type="match status" value="1"/>
</dbReference>
<dbReference type="SMART" id="SM00248">
    <property type="entry name" value="ANK"/>
    <property type="match status" value="7"/>
</dbReference>
<dbReference type="Proteomes" id="UP000265515">
    <property type="component" value="Unassembled WGS sequence"/>
</dbReference>
<evidence type="ECO:0000256" key="6">
    <source>
        <dbReference type="PROSITE-ProRule" id="PRU00023"/>
    </source>
</evidence>
<sequence>MANVAEEYDALRRVLTAKAKDDVLKGSTAGVLGEVGKKGQTVPSSSAATHTNALLTIVSKDNVELLEPAIQKALRIIAKTSKSSCAASLSTEDVLSNGGSSSSSVPLSDNGENGGNSTKNADSCMRAEETTTFTQEEADDLLRDKLLQFACEEDSVTCVRSLLSTKMSNEPTQDDDKHDNKVNGVIDRSSGKTALHFAAESLSRETVDLLLAYGAKADVKCKQEKTPLELALGNHRLQLEVDWSQNARDALGELVRQLHDKDVSVVRALVKCGSDAAAQIAYEKAMSGHLTSLAILLVAGGRQIVDSVHRSRTEGSSPTLVDVLVRMAVDLSFIVTPQEAADVQRAVSLLVKAPYFRTKKCRDSLDVLIGMASSRKDERMGGEHMTLCDGDGDEGFNKECDSSFSFTAGKAVHNLKEAKSVGATTESCENLTETKKPDDGDDPGFGPGLPSGRISRRVALRGLELVLLWKPNLGRSNATVATLSAQSAGSVHSPLILAAQAGDDVVEAMLLDAGAPVNGTDADGNTALHWSLATKQGSLSIKVVINLIEAGANLLLGNKLGATAFHFAASQGHAEALKLLLKSNPEGAHSVVFSTRETPLFFAVKNRRLECVRLLMKYGARVDIMNIRNERPVDVAQGADVCELLVAGVQCCIDDYNFLQCNHERELIVMRKKTSDANGPALPPLAQPTSLNLPGPLAALKLKKRGMMSTKRSGSEPDLNESIQQQSARAFAPQKSELCRYFSMPGGCVRGESCYFAHGEKELLKSRAPPLSDAVHGVNNKGKENEGLGRKVFVGGLSPFVESDDLREFFEENFGPVEDAIVIGCQVGHRVQSRGFGFVTFKHEKSVMEAIKAHYVNLLGKKVEIKGAIPRALLSMVGGNANSVKYEALLAAAMQQKEVGKVNTGSPLDGNGLFEASLLEALGEKGAYNAYLSQKMGSGLGSKLSPFKQGAGSPTHGESSSTGGSTITSDNARRSYQCGEDGDNSPEFSGGSMDSTAAAPSLAFWSTVPSESESPLATASMCSNDEATSALRTAGASAHTPPLLPVLTPGTEPKWYLRFKAWLQEFLPGAVARLPEGEYYPLSALKGDFRATCGMELDHVELGFNKLSDFIRSFSDLCRIKVVPVGRGTAATHMVLLPLAQRVHQSPGACGSSCVSPSSATKTRGSISSESSPEQNQALEMSMGGSRALKDQLGFHPEILFPFQKGPGYGYCNAAHGLQGGNFAQSSPQPLRKNASFDSREMIQGSQGGWMQPRGGYGMTDFERDMEQLTYAEQIAAASAAAAASAGQAAGWGVGPPRSLHASASGLQGRPTGINHPLASKGSRSMNHLSDAMASANRIPSHMGMTGHAASGEGAGAGQEDSQGFPTALSTPVYHPIGSAYNSGSMTPLATAGPTAARGQTLPWNPAEDPELLSELVSLLNQGEQTRRSHHDLLGSRPPQPGARQRLGSCPGSSYGRSYLSQQLTQASFLHDASNVDSGLGGPFQRHNQSPQLPESNDGSQTFGTLGQGNKKSEADTSDGSEGFMSQSRLGRFLQRKQSPIQDESPGLGEKSNSDVGLGGSAGQNPNRPAGSDDASALLSAASARGSHGGGGASTDSCLPAQQLWQQSGMDTSAYSTSRVKNDTQMLFPGAPMWSSTAWPTAWKDFPGRKAISHPPTPPSGIQYRF</sequence>
<dbReference type="GO" id="GO:0003723">
    <property type="term" value="F:RNA binding"/>
    <property type="evidence" value="ECO:0007669"/>
    <property type="project" value="UniProtKB-UniRule"/>
</dbReference>
<evidence type="ECO:0000256" key="4">
    <source>
        <dbReference type="ARBA" id="ARBA00022833"/>
    </source>
</evidence>
<reference evidence="13 14" key="1">
    <citation type="journal article" date="2018" name="Cell">
        <title>The Chara Genome: Secondary Complexity and Implications for Plant Terrestrialization.</title>
        <authorList>
            <person name="Nishiyama T."/>
            <person name="Sakayama H."/>
            <person name="Vries J.D."/>
            <person name="Buschmann H."/>
            <person name="Saint-Marcoux D."/>
            <person name="Ullrich K.K."/>
            <person name="Haas F.B."/>
            <person name="Vanderstraeten L."/>
            <person name="Becker D."/>
            <person name="Lang D."/>
            <person name="Vosolsobe S."/>
            <person name="Rombauts S."/>
            <person name="Wilhelmsson P.K.I."/>
            <person name="Janitza P."/>
            <person name="Kern R."/>
            <person name="Heyl A."/>
            <person name="Rumpler F."/>
            <person name="Villalobos L.I.A.C."/>
            <person name="Clay J.M."/>
            <person name="Skokan R."/>
            <person name="Toyoda A."/>
            <person name="Suzuki Y."/>
            <person name="Kagoshima H."/>
            <person name="Schijlen E."/>
            <person name="Tajeshwar N."/>
            <person name="Catarino B."/>
            <person name="Hetherington A.J."/>
            <person name="Saltykova A."/>
            <person name="Bonnot C."/>
            <person name="Breuninger H."/>
            <person name="Symeonidi A."/>
            <person name="Radhakrishnan G.V."/>
            <person name="Van Nieuwerburgh F."/>
            <person name="Deforce D."/>
            <person name="Chang C."/>
            <person name="Karol K.G."/>
            <person name="Hedrich R."/>
            <person name="Ulvskov P."/>
            <person name="Glockner G."/>
            <person name="Delwiche C.F."/>
            <person name="Petrasek J."/>
            <person name="Van de Peer Y."/>
            <person name="Friml J."/>
            <person name="Beilby M."/>
            <person name="Dolan L."/>
            <person name="Kohara Y."/>
            <person name="Sugano S."/>
            <person name="Fujiyama A."/>
            <person name="Delaux P.-M."/>
            <person name="Quint M."/>
            <person name="TheiBen G."/>
            <person name="Hagemann M."/>
            <person name="Harholt J."/>
            <person name="Dunand C."/>
            <person name="Zachgo S."/>
            <person name="Langdale J."/>
            <person name="Maumus F."/>
            <person name="Straeten D.V.D."/>
            <person name="Gould S.B."/>
            <person name="Rensing S.A."/>
        </authorList>
    </citation>
    <scope>NUCLEOTIDE SEQUENCE [LARGE SCALE GENOMIC DNA]</scope>
    <source>
        <strain evidence="13 14">S276</strain>
    </source>
</reference>
<feature type="region of interest" description="Disordered" evidence="9">
    <location>
        <begin position="1423"/>
        <end position="1454"/>
    </location>
</feature>
<dbReference type="InterPro" id="IPR036855">
    <property type="entry name" value="Znf_CCCH_sf"/>
</dbReference>
<dbReference type="PANTHER" id="PTHR24203">
    <property type="entry name" value="ANKYRIN REPEAT FAMILY PROTEIN"/>
    <property type="match status" value="1"/>
</dbReference>
<name>A0A388LH48_CHABU</name>
<accession>A0A388LH48</accession>
<dbReference type="GO" id="GO:0010468">
    <property type="term" value="P:regulation of gene expression"/>
    <property type="evidence" value="ECO:0007669"/>
    <property type="project" value="UniProtKB-ARBA"/>
</dbReference>
<evidence type="ECO:0000256" key="1">
    <source>
        <dbReference type="ARBA" id="ARBA00022723"/>
    </source>
</evidence>
<dbReference type="InterPro" id="IPR000504">
    <property type="entry name" value="RRM_dom"/>
</dbReference>
<keyword evidence="5 6" id="KW-0040">ANK repeat</keyword>
<dbReference type="InterPro" id="IPR012677">
    <property type="entry name" value="Nucleotide-bd_a/b_plait_sf"/>
</dbReference>
<gene>
    <name evidence="13" type="ORF">CBR_g32589</name>
</gene>
<feature type="region of interest" description="Disordered" evidence="9">
    <location>
        <begin position="1474"/>
        <end position="1525"/>
    </location>
</feature>
<evidence type="ECO:0000256" key="8">
    <source>
        <dbReference type="PROSITE-ProRule" id="PRU00723"/>
    </source>
</evidence>
<feature type="domain" description="RRM" evidence="10">
    <location>
        <begin position="790"/>
        <end position="870"/>
    </location>
</feature>
<feature type="region of interest" description="Disordered" evidence="9">
    <location>
        <begin position="1300"/>
        <end position="1325"/>
    </location>
</feature>
<dbReference type="Pfam" id="PF12872">
    <property type="entry name" value="OST-HTH"/>
    <property type="match status" value="1"/>
</dbReference>
<dbReference type="PROSITE" id="PS50102">
    <property type="entry name" value="RRM"/>
    <property type="match status" value="1"/>
</dbReference>
<dbReference type="SMART" id="SM00360">
    <property type="entry name" value="RRM"/>
    <property type="match status" value="1"/>
</dbReference>
<proteinExistence type="predicted"/>
<feature type="region of interest" description="Disordered" evidence="9">
    <location>
        <begin position="943"/>
        <end position="995"/>
    </location>
</feature>
<feature type="repeat" description="ANK" evidence="6">
    <location>
        <begin position="560"/>
        <end position="584"/>
    </location>
</feature>
<dbReference type="PROSITE" id="PS50297">
    <property type="entry name" value="ANK_REP_REGION"/>
    <property type="match status" value="3"/>
</dbReference>
<feature type="region of interest" description="Disordered" evidence="9">
    <location>
        <begin position="1537"/>
        <end position="1575"/>
    </location>
</feature>
<organism evidence="13 14">
    <name type="scientific">Chara braunii</name>
    <name type="common">Braun's stonewort</name>
    <dbReference type="NCBI Taxonomy" id="69332"/>
    <lineage>
        <taxon>Eukaryota</taxon>
        <taxon>Viridiplantae</taxon>
        <taxon>Streptophyta</taxon>
        <taxon>Charophyceae</taxon>
        <taxon>Charales</taxon>
        <taxon>Characeae</taxon>
        <taxon>Chara</taxon>
    </lineage>
</organism>
<feature type="region of interest" description="Disordered" evidence="9">
    <location>
        <begin position="89"/>
        <end position="124"/>
    </location>
</feature>
<dbReference type="InterPro" id="IPR000571">
    <property type="entry name" value="Znf_CCCH"/>
</dbReference>
<evidence type="ECO:0000256" key="5">
    <source>
        <dbReference type="ARBA" id="ARBA00023043"/>
    </source>
</evidence>
<evidence type="ECO:0000256" key="7">
    <source>
        <dbReference type="PROSITE-ProRule" id="PRU00176"/>
    </source>
</evidence>
<feature type="compositionally biased region" description="Basic and acidic residues" evidence="9">
    <location>
        <begin position="1425"/>
        <end position="1434"/>
    </location>
</feature>
<feature type="repeat" description="ANK" evidence="6">
    <location>
        <begin position="595"/>
        <end position="627"/>
    </location>
</feature>
<evidence type="ECO:0000313" key="13">
    <source>
        <dbReference type="EMBL" id="GBG81597.1"/>
    </source>
</evidence>
<dbReference type="Gene3D" id="1.25.40.20">
    <property type="entry name" value="Ankyrin repeat-containing domain"/>
    <property type="match status" value="2"/>
</dbReference>
<dbReference type="PANTHER" id="PTHR24203:SF86">
    <property type="entry name" value="PROTEASOME 26S SUBUNIT, NON-ATPASE 10"/>
    <property type="match status" value="1"/>
</dbReference>
<evidence type="ECO:0000259" key="12">
    <source>
        <dbReference type="PROSITE" id="PS51644"/>
    </source>
</evidence>
<evidence type="ECO:0000259" key="11">
    <source>
        <dbReference type="PROSITE" id="PS50103"/>
    </source>
</evidence>
<feature type="repeat" description="ANK" evidence="6">
    <location>
        <begin position="490"/>
        <end position="522"/>
    </location>
</feature>
<dbReference type="Gramene" id="GBG81597">
    <property type="protein sequence ID" value="GBG81597"/>
    <property type="gene ID" value="CBR_g32589"/>
</dbReference>
<dbReference type="SUPFAM" id="SSF90229">
    <property type="entry name" value="CCCH zinc finger"/>
    <property type="match status" value="1"/>
</dbReference>
<evidence type="ECO:0000256" key="9">
    <source>
        <dbReference type="SAM" id="MobiDB-lite"/>
    </source>
</evidence>